<accession>A0AAN0JII0</accession>
<proteinExistence type="predicted"/>
<keyword evidence="1" id="KW-0812">Transmembrane</keyword>
<feature type="transmembrane region" description="Helical" evidence="1">
    <location>
        <begin position="35"/>
        <end position="61"/>
    </location>
</feature>
<dbReference type="GeneID" id="109585072"/>
<sequence>MADCEEVNDPSSILFPSSSVISNCGGGGGLSPSNIIVIVVGMLAAVLLMALLSTVALFFVFRTIKYRRTKVTPLGPVEASKAKKYDSPQNHSNISGIFIVDGIT</sequence>
<evidence type="ECO:0000313" key="2">
    <source>
        <dbReference type="EnsemblMetazoa" id="XP_019856577.1"/>
    </source>
</evidence>
<evidence type="ECO:0000256" key="1">
    <source>
        <dbReference type="SAM" id="Phobius"/>
    </source>
</evidence>
<dbReference type="Proteomes" id="UP000007879">
    <property type="component" value="Unassembled WGS sequence"/>
</dbReference>
<protein>
    <submittedName>
        <fullName evidence="2">Uncharacterized protein</fullName>
    </submittedName>
</protein>
<dbReference type="KEGG" id="aqu:109585072"/>
<keyword evidence="3" id="KW-1185">Reference proteome</keyword>
<evidence type="ECO:0000313" key="3">
    <source>
        <dbReference type="Proteomes" id="UP000007879"/>
    </source>
</evidence>
<reference evidence="2" key="2">
    <citation type="submission" date="2024-06" db="UniProtKB">
        <authorList>
            <consortium name="EnsemblMetazoa"/>
        </authorList>
    </citation>
    <scope>IDENTIFICATION</scope>
</reference>
<dbReference type="EnsemblMetazoa" id="XM_020001018.1">
    <property type="protein sequence ID" value="XP_019856577.1"/>
    <property type="gene ID" value="LOC109585072"/>
</dbReference>
<keyword evidence="1" id="KW-0472">Membrane</keyword>
<keyword evidence="1" id="KW-1133">Transmembrane helix</keyword>
<dbReference type="RefSeq" id="XP_019856577.1">
    <property type="nucleotide sequence ID" value="XM_020001018.1"/>
</dbReference>
<dbReference type="AlphaFoldDB" id="A0AAN0JII0"/>
<reference evidence="3" key="1">
    <citation type="journal article" date="2010" name="Nature">
        <title>The Amphimedon queenslandica genome and the evolution of animal complexity.</title>
        <authorList>
            <person name="Srivastava M."/>
            <person name="Simakov O."/>
            <person name="Chapman J."/>
            <person name="Fahey B."/>
            <person name="Gauthier M.E."/>
            <person name="Mitros T."/>
            <person name="Richards G.S."/>
            <person name="Conaco C."/>
            <person name="Dacre M."/>
            <person name="Hellsten U."/>
            <person name="Larroux C."/>
            <person name="Putnam N.H."/>
            <person name="Stanke M."/>
            <person name="Adamska M."/>
            <person name="Darling A."/>
            <person name="Degnan S.M."/>
            <person name="Oakley T.H."/>
            <person name="Plachetzki D.C."/>
            <person name="Zhai Y."/>
            <person name="Adamski M."/>
            <person name="Calcino A."/>
            <person name="Cummins S.F."/>
            <person name="Goodstein D.M."/>
            <person name="Harris C."/>
            <person name="Jackson D.J."/>
            <person name="Leys S.P."/>
            <person name="Shu S."/>
            <person name="Woodcroft B.J."/>
            <person name="Vervoort M."/>
            <person name="Kosik K.S."/>
            <person name="Manning G."/>
            <person name="Degnan B.M."/>
            <person name="Rokhsar D.S."/>
        </authorList>
    </citation>
    <scope>NUCLEOTIDE SEQUENCE [LARGE SCALE GENOMIC DNA]</scope>
</reference>
<organism evidence="2 3">
    <name type="scientific">Amphimedon queenslandica</name>
    <name type="common">Sponge</name>
    <dbReference type="NCBI Taxonomy" id="400682"/>
    <lineage>
        <taxon>Eukaryota</taxon>
        <taxon>Metazoa</taxon>
        <taxon>Porifera</taxon>
        <taxon>Demospongiae</taxon>
        <taxon>Heteroscleromorpha</taxon>
        <taxon>Haplosclerida</taxon>
        <taxon>Niphatidae</taxon>
        <taxon>Amphimedon</taxon>
    </lineage>
</organism>
<name>A0AAN0JII0_AMPQE</name>